<name>A0A4V6CVE7_9GAMM</name>
<protein>
    <submittedName>
        <fullName evidence="1">Glycosyltransferase family 4 protein</fullName>
    </submittedName>
</protein>
<dbReference type="GO" id="GO:0016740">
    <property type="term" value="F:transferase activity"/>
    <property type="evidence" value="ECO:0007669"/>
    <property type="project" value="UniProtKB-KW"/>
</dbReference>
<proteinExistence type="predicted"/>
<evidence type="ECO:0000313" key="1">
    <source>
        <dbReference type="EMBL" id="TKV67665.1"/>
    </source>
</evidence>
<dbReference type="EMBL" id="SZYH01000001">
    <property type="protein sequence ID" value="TKV67665.1"/>
    <property type="molecule type" value="Genomic_DNA"/>
</dbReference>
<reference evidence="1 2" key="1">
    <citation type="submission" date="2019-05" db="EMBL/GenBank/DDBJ databases">
        <title>Marinobacter panjinensis sp. nov., a moderately halophilic bacterium isolated from sea tidal flat environment.</title>
        <authorList>
            <person name="Yang W."/>
            <person name="An M."/>
            <person name="He W."/>
            <person name="Luo X."/>
            <person name="Zhu L."/>
            <person name="Chen G."/>
            <person name="Zhang Y."/>
            <person name="Wang Y."/>
        </authorList>
    </citation>
    <scope>NUCLEOTIDE SEQUENCE [LARGE SCALE GENOMIC DNA]</scope>
    <source>
        <strain evidence="1 2">PJ-16</strain>
    </source>
</reference>
<sequence>MPQLRDFMPTDHSKLKVIYHHPRPITENGLSGSQVRPYKMLKAFQELGATVIEVTGDARTRSEIMQHTRLRIRNGERFDFVYSENLTIPFAMSEAHRLPLHPLLDHSFLAFCNRHGVPVSMFNRDVYWRDKSYREMLPWWGRMVTIPLYWYDWWQHTRYLDTLYLPSAAMGTVLPWMNRFPNVRYLPPGAEISDTDNVPQCAGALKLFYVGGIEPPTYDLRPLLAAIQKTKAHTSLTICCRKKEWNRVSELYRPFITDRIDVVHCSGKELDSLYAVSDLFAVVRSQGSYLDFSVPIKIYESIGFGLPILCTSGGETARIVESEGLGWVRKIEDVAEFLQGLAEQPELIKAKRAELMELRDKHTWKNRAIQVCHDMARPRHISSKALNR</sequence>
<keyword evidence="2" id="KW-1185">Reference proteome</keyword>
<gene>
    <name evidence="1" type="ORF">FDP08_05970</name>
</gene>
<dbReference type="Proteomes" id="UP000308488">
    <property type="component" value="Unassembled WGS sequence"/>
</dbReference>
<comment type="caution">
    <text evidence="1">The sequence shown here is derived from an EMBL/GenBank/DDBJ whole genome shotgun (WGS) entry which is preliminary data.</text>
</comment>
<dbReference type="OrthoDB" id="9815351at2"/>
<accession>A0A4V6CVE7</accession>
<dbReference type="SUPFAM" id="SSF53756">
    <property type="entry name" value="UDP-Glycosyltransferase/glycogen phosphorylase"/>
    <property type="match status" value="1"/>
</dbReference>
<dbReference type="Gene3D" id="3.40.50.2000">
    <property type="entry name" value="Glycogen Phosphorylase B"/>
    <property type="match status" value="1"/>
</dbReference>
<evidence type="ECO:0000313" key="2">
    <source>
        <dbReference type="Proteomes" id="UP000308488"/>
    </source>
</evidence>
<dbReference type="AlphaFoldDB" id="A0A4V6CVE7"/>
<dbReference type="Pfam" id="PF13692">
    <property type="entry name" value="Glyco_trans_1_4"/>
    <property type="match status" value="1"/>
</dbReference>
<organism evidence="1 2">
    <name type="scientific">Marinobacter panjinensis</name>
    <dbReference type="NCBI Taxonomy" id="2576384"/>
    <lineage>
        <taxon>Bacteria</taxon>
        <taxon>Pseudomonadati</taxon>
        <taxon>Pseudomonadota</taxon>
        <taxon>Gammaproteobacteria</taxon>
        <taxon>Pseudomonadales</taxon>
        <taxon>Marinobacteraceae</taxon>
        <taxon>Marinobacter</taxon>
    </lineage>
</organism>
<keyword evidence="1" id="KW-0808">Transferase</keyword>